<dbReference type="EMBL" id="OZ021738">
    <property type="protein sequence ID" value="CAK9320861.1"/>
    <property type="molecule type" value="Genomic_DNA"/>
</dbReference>
<sequence>MGESKEMEFCLQEGHRFLHKQQRKYEILRGPDEPPYKARRHSAGLLYLSSPSPDVLNNSFCITCTTSVSVFESSSIKIWGFFNIPVFTCKEGNC</sequence>
<reference evidence="1 2" key="1">
    <citation type="submission" date="2024-03" db="EMBL/GenBank/DDBJ databases">
        <authorList>
            <person name="Gkanogiannis A."/>
            <person name="Becerra Lopez-Lavalle L."/>
        </authorList>
    </citation>
    <scope>NUCLEOTIDE SEQUENCE [LARGE SCALE GENOMIC DNA]</scope>
</reference>
<dbReference type="Proteomes" id="UP001642487">
    <property type="component" value="Chromosome 4"/>
</dbReference>
<accession>A0ABP0YMV3</accession>
<evidence type="ECO:0000313" key="2">
    <source>
        <dbReference type="Proteomes" id="UP001642487"/>
    </source>
</evidence>
<keyword evidence="2" id="KW-1185">Reference proteome</keyword>
<protein>
    <submittedName>
        <fullName evidence="1">Uncharacterized protein</fullName>
    </submittedName>
</protein>
<proteinExistence type="predicted"/>
<gene>
    <name evidence="1" type="ORF">CITCOLO1_LOCUS12917</name>
</gene>
<organism evidence="1 2">
    <name type="scientific">Citrullus colocynthis</name>
    <name type="common">colocynth</name>
    <dbReference type="NCBI Taxonomy" id="252529"/>
    <lineage>
        <taxon>Eukaryota</taxon>
        <taxon>Viridiplantae</taxon>
        <taxon>Streptophyta</taxon>
        <taxon>Embryophyta</taxon>
        <taxon>Tracheophyta</taxon>
        <taxon>Spermatophyta</taxon>
        <taxon>Magnoliopsida</taxon>
        <taxon>eudicotyledons</taxon>
        <taxon>Gunneridae</taxon>
        <taxon>Pentapetalae</taxon>
        <taxon>rosids</taxon>
        <taxon>fabids</taxon>
        <taxon>Cucurbitales</taxon>
        <taxon>Cucurbitaceae</taxon>
        <taxon>Benincaseae</taxon>
        <taxon>Citrullus</taxon>
    </lineage>
</organism>
<name>A0ABP0YMV3_9ROSI</name>
<evidence type="ECO:0000313" key="1">
    <source>
        <dbReference type="EMBL" id="CAK9320861.1"/>
    </source>
</evidence>